<name>A0A6B0U5M2_IXORI</name>
<evidence type="ECO:0000313" key="1">
    <source>
        <dbReference type="EMBL" id="MXU84084.1"/>
    </source>
</evidence>
<proteinExistence type="predicted"/>
<dbReference type="EMBL" id="GIFC01002001">
    <property type="protein sequence ID" value="MXU84084.1"/>
    <property type="molecule type" value="Transcribed_RNA"/>
</dbReference>
<sequence>MSPKRSSFVMPALLTSRSTSPTLERAAAVACQSLKSTQTVSMLGTSFLSSCSFSLSMSTAMTAAAPHLTNSRAMQFPIP</sequence>
<organism evidence="1">
    <name type="scientific">Ixodes ricinus</name>
    <name type="common">Common tick</name>
    <name type="synonym">Acarus ricinus</name>
    <dbReference type="NCBI Taxonomy" id="34613"/>
    <lineage>
        <taxon>Eukaryota</taxon>
        <taxon>Metazoa</taxon>
        <taxon>Ecdysozoa</taxon>
        <taxon>Arthropoda</taxon>
        <taxon>Chelicerata</taxon>
        <taxon>Arachnida</taxon>
        <taxon>Acari</taxon>
        <taxon>Parasitiformes</taxon>
        <taxon>Ixodida</taxon>
        <taxon>Ixodoidea</taxon>
        <taxon>Ixodidae</taxon>
        <taxon>Ixodinae</taxon>
        <taxon>Ixodes</taxon>
    </lineage>
</organism>
<dbReference type="AlphaFoldDB" id="A0A6B0U5M2"/>
<protein>
    <submittedName>
        <fullName evidence="1">Putative secreted protein</fullName>
    </submittedName>
</protein>
<reference evidence="1" key="1">
    <citation type="submission" date="2019-12" db="EMBL/GenBank/DDBJ databases">
        <title>An insight into the sialome of adult female Ixodes ricinus ticks feeding for 6 days.</title>
        <authorList>
            <person name="Perner J."/>
            <person name="Ribeiro J.M.C."/>
        </authorList>
    </citation>
    <scope>NUCLEOTIDE SEQUENCE</scope>
    <source>
        <strain evidence="1">Semi-engorged</strain>
        <tissue evidence="1">Salivary glands</tissue>
    </source>
</reference>
<accession>A0A6B0U5M2</accession>